<evidence type="ECO:0000259" key="11">
    <source>
        <dbReference type="PROSITE" id="PS50109"/>
    </source>
</evidence>
<reference evidence="13 14" key="1">
    <citation type="submission" date="2022-01" db="EMBL/GenBank/DDBJ databases">
        <title>Octadecabacter sp. nov., isolated from a marine alga.</title>
        <authorList>
            <person name="Jin M.S."/>
            <person name="Kim H.M."/>
            <person name="Han D.M."/>
            <person name="Jung J.J."/>
            <person name="Jeon C.O."/>
        </authorList>
    </citation>
    <scope>NUCLEOTIDE SEQUENCE [LARGE SCALE GENOMIC DNA]</scope>
    <source>
        <strain evidence="13 14">G9-8</strain>
    </source>
</reference>
<dbReference type="InterPro" id="IPR036890">
    <property type="entry name" value="HATPase_C_sf"/>
</dbReference>
<feature type="domain" description="Histidine kinase" evidence="11">
    <location>
        <begin position="129"/>
        <end position="310"/>
    </location>
</feature>
<evidence type="ECO:0000256" key="3">
    <source>
        <dbReference type="ARBA" id="ARBA00012438"/>
    </source>
</evidence>
<evidence type="ECO:0000256" key="2">
    <source>
        <dbReference type="ARBA" id="ARBA00004651"/>
    </source>
</evidence>
<keyword evidence="10" id="KW-0812">Transmembrane</keyword>
<dbReference type="PANTHER" id="PTHR44936">
    <property type="entry name" value="SENSOR PROTEIN CREC"/>
    <property type="match status" value="1"/>
</dbReference>
<dbReference type="InterPro" id="IPR003661">
    <property type="entry name" value="HisK_dim/P_dom"/>
</dbReference>
<keyword evidence="9" id="KW-0067">ATP-binding</keyword>
<keyword evidence="7" id="KW-0547">Nucleotide-binding</keyword>
<dbReference type="CDD" id="cd00082">
    <property type="entry name" value="HisKA"/>
    <property type="match status" value="1"/>
</dbReference>
<accession>A0ABS9CVW1</accession>
<proteinExistence type="predicted"/>
<dbReference type="InterPro" id="IPR005467">
    <property type="entry name" value="His_kinase_dom"/>
</dbReference>
<dbReference type="Proteomes" id="UP001200557">
    <property type="component" value="Unassembled WGS sequence"/>
</dbReference>
<evidence type="ECO:0000256" key="5">
    <source>
        <dbReference type="ARBA" id="ARBA00022553"/>
    </source>
</evidence>
<keyword evidence="14" id="KW-1185">Reference proteome</keyword>
<keyword evidence="6" id="KW-0808">Transferase</keyword>
<comment type="subcellular location">
    <subcellularLocation>
        <location evidence="2">Cell membrane</location>
        <topology evidence="2">Multi-pass membrane protein</topology>
    </subcellularLocation>
</comment>
<keyword evidence="5" id="KW-0597">Phosphoprotein</keyword>
<dbReference type="InterPro" id="IPR003594">
    <property type="entry name" value="HATPase_dom"/>
</dbReference>
<evidence type="ECO:0000256" key="1">
    <source>
        <dbReference type="ARBA" id="ARBA00000085"/>
    </source>
</evidence>
<evidence type="ECO:0000256" key="10">
    <source>
        <dbReference type="SAM" id="Phobius"/>
    </source>
</evidence>
<dbReference type="PROSITE" id="PS50885">
    <property type="entry name" value="HAMP"/>
    <property type="match status" value="1"/>
</dbReference>
<evidence type="ECO:0000256" key="8">
    <source>
        <dbReference type="ARBA" id="ARBA00022777"/>
    </source>
</evidence>
<dbReference type="InterPro" id="IPR050980">
    <property type="entry name" value="2C_sensor_his_kinase"/>
</dbReference>
<organism evidence="13 14">
    <name type="scientific">Octadecabacter dasysiphoniae</name>
    <dbReference type="NCBI Taxonomy" id="2909341"/>
    <lineage>
        <taxon>Bacteria</taxon>
        <taxon>Pseudomonadati</taxon>
        <taxon>Pseudomonadota</taxon>
        <taxon>Alphaproteobacteria</taxon>
        <taxon>Rhodobacterales</taxon>
        <taxon>Roseobacteraceae</taxon>
        <taxon>Octadecabacter</taxon>
    </lineage>
</organism>
<evidence type="ECO:0000256" key="9">
    <source>
        <dbReference type="ARBA" id="ARBA00022840"/>
    </source>
</evidence>
<dbReference type="RefSeq" id="WP_235225110.1">
    <property type="nucleotide sequence ID" value="NZ_JAKGAQ010000002.1"/>
</dbReference>
<feature type="transmembrane region" description="Helical" evidence="10">
    <location>
        <begin position="46"/>
        <end position="69"/>
    </location>
</feature>
<dbReference type="Gene3D" id="1.10.287.130">
    <property type="match status" value="1"/>
</dbReference>
<sequence length="310" mass="33591">MTRITRKWRPPLWLVVAVTLGVVLCLPLIGIVFVRYMAPLMGYREAAYAAGFGVLAATFVMGWGLWRFLLRPVQAMRVRVGALRSGEEDALDPLDQYGTSDMQALGQSFLDMGRALRNRETVLRGYADHVTHELKSPLTVVRGAAELLALPDLPAVERDRLTAKVEAAAARMTALLDAQRALARAQEPSARGVARLSDVAKDIEVVQDGDVPLPAEALTLVIEHLAGNAKAHGATKITAAVHGDTLRIQDNGTGISHGNRARIFEPFFTTRREAGGTGMGLSIVRRILEAHEADIALVPTDAGARFDITF</sequence>
<dbReference type="EC" id="2.7.13.3" evidence="3"/>
<dbReference type="InterPro" id="IPR036097">
    <property type="entry name" value="HisK_dim/P_sf"/>
</dbReference>
<dbReference type="PROSITE" id="PS50109">
    <property type="entry name" value="HIS_KIN"/>
    <property type="match status" value="1"/>
</dbReference>
<protein>
    <recommendedName>
        <fullName evidence="3">histidine kinase</fullName>
        <ecNumber evidence="3">2.7.13.3</ecNumber>
    </recommendedName>
</protein>
<dbReference type="SUPFAM" id="SSF55874">
    <property type="entry name" value="ATPase domain of HSP90 chaperone/DNA topoisomerase II/histidine kinase"/>
    <property type="match status" value="1"/>
</dbReference>
<dbReference type="Pfam" id="PF00512">
    <property type="entry name" value="HisKA"/>
    <property type="match status" value="1"/>
</dbReference>
<dbReference type="PRINTS" id="PR00344">
    <property type="entry name" value="BCTRLSENSOR"/>
</dbReference>
<comment type="catalytic activity">
    <reaction evidence="1">
        <text>ATP + protein L-histidine = ADP + protein N-phospho-L-histidine.</text>
        <dbReference type="EC" id="2.7.13.3"/>
    </reaction>
</comment>
<evidence type="ECO:0000256" key="7">
    <source>
        <dbReference type="ARBA" id="ARBA00022741"/>
    </source>
</evidence>
<dbReference type="SMART" id="SM00388">
    <property type="entry name" value="HisKA"/>
    <property type="match status" value="1"/>
</dbReference>
<dbReference type="SUPFAM" id="SSF47384">
    <property type="entry name" value="Homodimeric domain of signal transducing histidine kinase"/>
    <property type="match status" value="1"/>
</dbReference>
<evidence type="ECO:0000256" key="6">
    <source>
        <dbReference type="ARBA" id="ARBA00022679"/>
    </source>
</evidence>
<dbReference type="SMART" id="SM00387">
    <property type="entry name" value="HATPase_c"/>
    <property type="match status" value="1"/>
</dbReference>
<evidence type="ECO:0000259" key="12">
    <source>
        <dbReference type="PROSITE" id="PS50885"/>
    </source>
</evidence>
<gene>
    <name evidence="13" type="ORF">L0664_07895</name>
</gene>
<evidence type="ECO:0000256" key="4">
    <source>
        <dbReference type="ARBA" id="ARBA00022475"/>
    </source>
</evidence>
<evidence type="ECO:0000313" key="14">
    <source>
        <dbReference type="Proteomes" id="UP001200557"/>
    </source>
</evidence>
<dbReference type="PANTHER" id="PTHR44936:SF10">
    <property type="entry name" value="SENSOR PROTEIN RSTB"/>
    <property type="match status" value="1"/>
</dbReference>
<keyword evidence="8 13" id="KW-0418">Kinase</keyword>
<feature type="domain" description="HAMP" evidence="12">
    <location>
        <begin position="67"/>
        <end position="121"/>
    </location>
</feature>
<comment type="caution">
    <text evidence="13">The sequence shown here is derived from an EMBL/GenBank/DDBJ whole genome shotgun (WGS) entry which is preliminary data.</text>
</comment>
<dbReference type="InterPro" id="IPR004358">
    <property type="entry name" value="Sig_transdc_His_kin-like_C"/>
</dbReference>
<dbReference type="Gene3D" id="3.30.565.10">
    <property type="entry name" value="Histidine kinase-like ATPase, C-terminal domain"/>
    <property type="match status" value="1"/>
</dbReference>
<dbReference type="InterPro" id="IPR003660">
    <property type="entry name" value="HAMP_dom"/>
</dbReference>
<dbReference type="Pfam" id="PF02518">
    <property type="entry name" value="HATPase_c"/>
    <property type="match status" value="1"/>
</dbReference>
<evidence type="ECO:0000313" key="13">
    <source>
        <dbReference type="EMBL" id="MCF2870984.1"/>
    </source>
</evidence>
<name>A0ABS9CVW1_9RHOB</name>
<dbReference type="EMBL" id="JAKGAQ010000002">
    <property type="protein sequence ID" value="MCF2870984.1"/>
    <property type="molecule type" value="Genomic_DNA"/>
</dbReference>
<dbReference type="CDD" id="cd00075">
    <property type="entry name" value="HATPase"/>
    <property type="match status" value="1"/>
</dbReference>
<keyword evidence="4" id="KW-1003">Cell membrane</keyword>
<keyword evidence="10" id="KW-1133">Transmembrane helix</keyword>
<keyword evidence="10" id="KW-0472">Membrane</keyword>
<dbReference type="GO" id="GO:0016301">
    <property type="term" value="F:kinase activity"/>
    <property type="evidence" value="ECO:0007669"/>
    <property type="project" value="UniProtKB-KW"/>
</dbReference>
<feature type="transmembrane region" description="Helical" evidence="10">
    <location>
        <begin position="12"/>
        <end position="34"/>
    </location>
</feature>